<evidence type="ECO:0000313" key="1">
    <source>
        <dbReference type="EMBL" id="GAA0150313.1"/>
    </source>
</evidence>
<organism evidence="1 2">
    <name type="scientific">Lithospermum erythrorhizon</name>
    <name type="common">Purple gromwell</name>
    <name type="synonym">Lithospermum officinale var. erythrorhizon</name>
    <dbReference type="NCBI Taxonomy" id="34254"/>
    <lineage>
        <taxon>Eukaryota</taxon>
        <taxon>Viridiplantae</taxon>
        <taxon>Streptophyta</taxon>
        <taxon>Embryophyta</taxon>
        <taxon>Tracheophyta</taxon>
        <taxon>Spermatophyta</taxon>
        <taxon>Magnoliopsida</taxon>
        <taxon>eudicotyledons</taxon>
        <taxon>Gunneridae</taxon>
        <taxon>Pentapetalae</taxon>
        <taxon>asterids</taxon>
        <taxon>lamiids</taxon>
        <taxon>Boraginales</taxon>
        <taxon>Boraginaceae</taxon>
        <taxon>Boraginoideae</taxon>
        <taxon>Lithospermeae</taxon>
        <taxon>Lithospermum</taxon>
    </lineage>
</organism>
<evidence type="ECO:0000313" key="2">
    <source>
        <dbReference type="Proteomes" id="UP001454036"/>
    </source>
</evidence>
<reference evidence="1 2" key="1">
    <citation type="submission" date="2024-01" db="EMBL/GenBank/DDBJ databases">
        <title>The complete chloroplast genome sequence of Lithospermum erythrorhizon: insights into the phylogenetic relationship among Boraginaceae species and the maternal lineages of purple gromwells.</title>
        <authorList>
            <person name="Okada T."/>
            <person name="Watanabe K."/>
        </authorList>
    </citation>
    <scope>NUCLEOTIDE SEQUENCE [LARGE SCALE GENOMIC DNA]</scope>
</reference>
<dbReference type="AlphaFoldDB" id="A0AAV3PGR7"/>
<keyword evidence="2" id="KW-1185">Reference proteome</keyword>
<proteinExistence type="predicted"/>
<gene>
    <name evidence="1" type="ORF">LIER_09279</name>
</gene>
<dbReference type="EMBL" id="BAABME010001566">
    <property type="protein sequence ID" value="GAA0150313.1"/>
    <property type="molecule type" value="Genomic_DNA"/>
</dbReference>
<accession>A0AAV3PGR7</accession>
<comment type="caution">
    <text evidence="1">The sequence shown here is derived from an EMBL/GenBank/DDBJ whole genome shotgun (WGS) entry which is preliminary data.</text>
</comment>
<sequence length="76" mass="8256">MSISLCSTPRFIPILKTLAESFSSKGMLLASSCGFPFFGIYSGTCIVHTFLYRASPTLLDEDPASIRALISFVDSK</sequence>
<protein>
    <submittedName>
        <fullName evidence="1">Uncharacterized protein</fullName>
    </submittedName>
</protein>
<dbReference type="Proteomes" id="UP001454036">
    <property type="component" value="Unassembled WGS sequence"/>
</dbReference>
<name>A0AAV3PGR7_LITER</name>